<dbReference type="Proteomes" id="UP000051445">
    <property type="component" value="Unassembled WGS sequence"/>
</dbReference>
<evidence type="ECO:0000259" key="1">
    <source>
        <dbReference type="SMART" id="SM00901"/>
    </source>
</evidence>
<dbReference type="PATRIC" id="fig|1423746.3.peg.1079"/>
<dbReference type="STRING" id="1423746.FD27_GL001064"/>
<keyword evidence="3" id="KW-1185">Reference proteome</keyword>
<gene>
    <name evidence="2" type="ORF">FD27_GL001064</name>
</gene>
<reference evidence="2 3" key="1">
    <citation type="journal article" date="2015" name="Genome Announc.">
        <title>Expanding the biotechnology potential of lactobacilli through comparative genomics of 213 strains and associated genera.</title>
        <authorList>
            <person name="Sun Z."/>
            <person name="Harris H.M."/>
            <person name="McCann A."/>
            <person name="Guo C."/>
            <person name="Argimon S."/>
            <person name="Zhang W."/>
            <person name="Yang X."/>
            <person name="Jeffery I.B."/>
            <person name="Cooney J.C."/>
            <person name="Kagawa T.F."/>
            <person name="Liu W."/>
            <person name="Song Y."/>
            <person name="Salvetti E."/>
            <person name="Wrobel A."/>
            <person name="Rasinkangas P."/>
            <person name="Parkhill J."/>
            <person name="Rea M.C."/>
            <person name="O'Sullivan O."/>
            <person name="Ritari J."/>
            <person name="Douillard F.P."/>
            <person name="Paul Ross R."/>
            <person name="Yang R."/>
            <person name="Briner A.E."/>
            <person name="Felis G.E."/>
            <person name="de Vos W.M."/>
            <person name="Barrangou R."/>
            <person name="Klaenhammer T.R."/>
            <person name="Caufield P.W."/>
            <person name="Cui Y."/>
            <person name="Zhang H."/>
            <person name="O'Toole P.W."/>
        </authorList>
    </citation>
    <scope>NUCLEOTIDE SEQUENCE [LARGE SCALE GENOMIC DNA]</scope>
    <source>
        <strain evidence="2 3">DSM 13145</strain>
    </source>
</reference>
<protein>
    <recommendedName>
        <fullName evidence="1">FRG domain-containing protein</fullName>
    </recommendedName>
</protein>
<feature type="domain" description="FRG" evidence="1">
    <location>
        <begin position="30"/>
        <end position="156"/>
    </location>
</feature>
<sequence>MILEFTKTVCSLQDFIQTVIDYRKKNNIDDDAELWYRGQKNEHWGLIPTLYRKRQDRIPKYNIYDEKNNTIKPNVGKIGQIKATNIIDFRNELGIFISQIKNSVKVKGFNKFHYMMLGQHTGLLTPALDWTADPLIALFFALDGYQIKPNKDKQVDLCKPVVHLIKPWKFLRDKKDGENSINVDNLTDNDFKKMFSDINSTNLTLPIPISTELNISSRLFRQVGRFTIQGPMMLAPIWYRGRKDFANGEYGFTIIIQRDGIQKMKKELNALGINEQSIYGSDPYGISKIAEEASKKANQKYSIS</sequence>
<dbReference type="EMBL" id="AZER01000016">
    <property type="protein sequence ID" value="KRL27310.1"/>
    <property type="molecule type" value="Genomic_DNA"/>
</dbReference>
<organism evidence="2 3">
    <name type="scientific">Limosilactobacillus frumenti DSM 13145</name>
    <dbReference type="NCBI Taxonomy" id="1423746"/>
    <lineage>
        <taxon>Bacteria</taxon>
        <taxon>Bacillati</taxon>
        <taxon>Bacillota</taxon>
        <taxon>Bacilli</taxon>
        <taxon>Lactobacillales</taxon>
        <taxon>Lactobacillaceae</taxon>
        <taxon>Limosilactobacillus</taxon>
    </lineage>
</organism>
<dbReference type="SMART" id="SM00901">
    <property type="entry name" value="FRG"/>
    <property type="match status" value="1"/>
</dbReference>
<evidence type="ECO:0000313" key="3">
    <source>
        <dbReference type="Proteomes" id="UP000051445"/>
    </source>
</evidence>
<dbReference type="InterPro" id="IPR014966">
    <property type="entry name" value="FRG-dom"/>
</dbReference>
<dbReference type="Pfam" id="PF08867">
    <property type="entry name" value="FRG"/>
    <property type="match status" value="1"/>
</dbReference>
<name>A0A0R1P3Z8_9LACO</name>
<comment type="caution">
    <text evidence="2">The sequence shown here is derived from an EMBL/GenBank/DDBJ whole genome shotgun (WGS) entry which is preliminary data.</text>
</comment>
<proteinExistence type="predicted"/>
<evidence type="ECO:0000313" key="2">
    <source>
        <dbReference type="EMBL" id="KRL27310.1"/>
    </source>
</evidence>
<accession>A0A0R1P3Z8</accession>
<dbReference type="RefSeq" id="WP_057751244.1">
    <property type="nucleotide sequence ID" value="NZ_AZER01000016.1"/>
</dbReference>
<dbReference type="OrthoDB" id="9816036at2"/>
<dbReference type="AlphaFoldDB" id="A0A0R1P3Z8"/>